<feature type="compositionally biased region" description="Low complexity" evidence="1">
    <location>
        <begin position="558"/>
        <end position="571"/>
    </location>
</feature>
<feature type="compositionally biased region" description="Polar residues" evidence="1">
    <location>
        <begin position="325"/>
        <end position="339"/>
    </location>
</feature>
<feature type="region of interest" description="Disordered" evidence="1">
    <location>
        <begin position="427"/>
        <end position="491"/>
    </location>
</feature>
<reference evidence="2 3" key="1">
    <citation type="journal article" date="2024" name="Commun. Biol.">
        <title>Comparative genomic analysis of thermophilic fungi reveals convergent evolutionary adaptations and gene losses.</title>
        <authorList>
            <person name="Steindorff A.S."/>
            <person name="Aguilar-Pontes M.V."/>
            <person name="Robinson A.J."/>
            <person name="Andreopoulos B."/>
            <person name="LaButti K."/>
            <person name="Kuo A."/>
            <person name="Mondo S."/>
            <person name="Riley R."/>
            <person name="Otillar R."/>
            <person name="Haridas S."/>
            <person name="Lipzen A."/>
            <person name="Grimwood J."/>
            <person name="Schmutz J."/>
            <person name="Clum A."/>
            <person name="Reid I.D."/>
            <person name="Moisan M.C."/>
            <person name="Butler G."/>
            <person name="Nguyen T.T.M."/>
            <person name="Dewar K."/>
            <person name="Conant G."/>
            <person name="Drula E."/>
            <person name="Henrissat B."/>
            <person name="Hansel C."/>
            <person name="Singer S."/>
            <person name="Hutchinson M.I."/>
            <person name="de Vries R.P."/>
            <person name="Natvig D.O."/>
            <person name="Powell A.J."/>
            <person name="Tsang A."/>
            <person name="Grigoriev I.V."/>
        </authorList>
    </citation>
    <scope>NUCLEOTIDE SEQUENCE [LARGE SCALE GENOMIC DNA]</scope>
    <source>
        <strain evidence="2 3">ATCC 24622</strain>
    </source>
</reference>
<accession>A0ABR3WZE0</accession>
<proteinExistence type="predicted"/>
<feature type="region of interest" description="Disordered" evidence="1">
    <location>
        <begin position="1"/>
        <end position="50"/>
    </location>
</feature>
<evidence type="ECO:0000313" key="2">
    <source>
        <dbReference type="EMBL" id="KAL1868755.1"/>
    </source>
</evidence>
<feature type="compositionally biased region" description="Basic and acidic residues" evidence="1">
    <location>
        <begin position="639"/>
        <end position="649"/>
    </location>
</feature>
<evidence type="ECO:0000313" key="3">
    <source>
        <dbReference type="Proteomes" id="UP001586593"/>
    </source>
</evidence>
<organism evidence="2 3">
    <name type="scientific">Phialemonium thermophilum</name>
    <dbReference type="NCBI Taxonomy" id="223376"/>
    <lineage>
        <taxon>Eukaryota</taxon>
        <taxon>Fungi</taxon>
        <taxon>Dikarya</taxon>
        <taxon>Ascomycota</taxon>
        <taxon>Pezizomycotina</taxon>
        <taxon>Sordariomycetes</taxon>
        <taxon>Sordariomycetidae</taxon>
        <taxon>Cephalothecales</taxon>
        <taxon>Cephalothecaceae</taxon>
        <taxon>Phialemonium</taxon>
    </lineage>
</organism>
<sequence>MGLLSFLSKKSAVDRSHSTATAEQLRSPIPPGPLSRGTQAAPNGSGAARKPFRIDSAAQIAHNLESAPAPTVPWFADEDGIRPTTAISARRPTTAWSSHTSKLEKRSPSNWRRPPLSFKRPPDHSAARGLLKLEASALESVVTAPPSIAGHRDGSIRSHASAKFKDILDAQSEFKPLDFKSRVRAAGARDYGEDVADRNIQQNSIDLASLKAREAYARPRDLMPPLDSRRASMTDLSRLHQHEDANTQCPMPEPGSIEMGPRTKSLTSSTYMNQFHKDYSSSRFKAAVPSVRGAYNFLQPSQPDSGVERSQSLSSFGSHDATAGPSAQQTGTTSFNPGTDGQKHSDSGPTKLLHTQKLTHSPIFSQLSPSLLTPRSNIPSRSRTLSGETSSAHGYHMNSENTSSDRKLMVPHVSANNHTVGIKTAILANDRNGAPQARDDGELKPSTPRSTIIDASNPVEEDCAPSPTIKTSASSDAHYGSRHFRPRTGSSPFSLKRLAIEETHDSFMDYGASKPGSGRHWSMSSTTPTASDTSSNSFQRPHSRHTANTSVDLGNGYSVRNSSRTSVTSSTCGSGPRSPVAARLNAFNIDDYISSDEDDPSSPRRPRGEGEEELLFRDRGYGVYGSQLPGLFDALNPSPKKDLGRESPLSRRLRTSVSLPSRDFPAEPLRTPLHDALGVMSPRGPRRYIIDTAAHYDDADADDDDIKGNNTKPRYGEQEYKGLASSLEASPLRRGPLRGARQLSVLNKPSHAPSIYKFYGADEVIEEERDMSKIDIATAVRMRKEAKARKRASLALLGVSTRGGSRHRDQTPSVVRDGGQEKAVQTAQ</sequence>
<feature type="compositionally biased region" description="Polar residues" evidence="1">
    <location>
        <begin position="364"/>
        <end position="402"/>
    </location>
</feature>
<keyword evidence="3" id="KW-1185">Reference proteome</keyword>
<feature type="region of interest" description="Disordered" evidence="1">
    <location>
        <begin position="364"/>
        <end position="406"/>
    </location>
</feature>
<evidence type="ECO:0000256" key="1">
    <source>
        <dbReference type="SAM" id="MobiDB-lite"/>
    </source>
</evidence>
<feature type="region of interest" description="Disordered" evidence="1">
    <location>
        <begin position="86"/>
        <end position="124"/>
    </location>
</feature>
<feature type="compositionally biased region" description="Polar residues" evidence="1">
    <location>
        <begin position="298"/>
        <end position="317"/>
    </location>
</feature>
<feature type="region of interest" description="Disordered" evidence="1">
    <location>
        <begin position="297"/>
        <end position="352"/>
    </location>
</feature>
<dbReference type="Proteomes" id="UP001586593">
    <property type="component" value="Unassembled WGS sequence"/>
</dbReference>
<protein>
    <submittedName>
        <fullName evidence="2">Uncharacterized protein</fullName>
    </submittedName>
</protein>
<feature type="region of interest" description="Disordered" evidence="1">
    <location>
        <begin position="796"/>
        <end position="828"/>
    </location>
</feature>
<feature type="region of interest" description="Disordered" evidence="1">
    <location>
        <begin position="509"/>
        <end position="613"/>
    </location>
</feature>
<name>A0ABR3WZE0_9PEZI</name>
<gene>
    <name evidence="2" type="ORF">VTK73DRAFT_3507</name>
</gene>
<feature type="compositionally biased region" description="Low complexity" evidence="1">
    <location>
        <begin position="522"/>
        <end position="537"/>
    </location>
</feature>
<feature type="region of interest" description="Disordered" evidence="1">
    <location>
        <begin position="630"/>
        <end position="656"/>
    </location>
</feature>
<dbReference type="EMBL" id="JAZHXJ010000209">
    <property type="protein sequence ID" value="KAL1868755.1"/>
    <property type="molecule type" value="Genomic_DNA"/>
</dbReference>
<comment type="caution">
    <text evidence="2">The sequence shown here is derived from an EMBL/GenBank/DDBJ whole genome shotgun (WGS) entry which is preliminary data.</text>
</comment>